<feature type="domain" description="NusB/RsmB/TIM44" evidence="7">
    <location>
        <begin position="16"/>
        <end position="140"/>
    </location>
</feature>
<dbReference type="InterPro" id="IPR035926">
    <property type="entry name" value="NusB-like_sf"/>
</dbReference>
<evidence type="ECO:0000256" key="6">
    <source>
        <dbReference type="HAMAP-Rule" id="MF_00073"/>
    </source>
</evidence>
<dbReference type="PANTHER" id="PTHR11078">
    <property type="entry name" value="N UTILIZATION SUBSTANCE PROTEIN B-RELATED"/>
    <property type="match status" value="1"/>
</dbReference>
<gene>
    <name evidence="6 8" type="primary">nusB</name>
    <name evidence="8" type="ORF">WG929_13270</name>
</gene>
<comment type="similarity">
    <text evidence="1 6">Belongs to the NusB family.</text>
</comment>
<evidence type="ECO:0000256" key="4">
    <source>
        <dbReference type="ARBA" id="ARBA00023015"/>
    </source>
</evidence>
<dbReference type="PANTHER" id="PTHR11078:SF3">
    <property type="entry name" value="ANTITERMINATION NUSB DOMAIN-CONTAINING PROTEIN"/>
    <property type="match status" value="1"/>
</dbReference>
<dbReference type="InterPro" id="IPR011605">
    <property type="entry name" value="NusB_fam"/>
</dbReference>
<dbReference type="CDD" id="cd00619">
    <property type="entry name" value="Terminator_NusB"/>
    <property type="match status" value="1"/>
</dbReference>
<keyword evidence="5 6" id="KW-0804">Transcription</keyword>
<dbReference type="Proteomes" id="UP001620597">
    <property type="component" value="Unassembled WGS sequence"/>
</dbReference>
<dbReference type="NCBIfam" id="TIGR01951">
    <property type="entry name" value="nusB"/>
    <property type="match status" value="1"/>
</dbReference>
<keyword evidence="9" id="KW-1185">Reference proteome</keyword>
<dbReference type="EMBL" id="JBBKTX010000016">
    <property type="protein sequence ID" value="MFK4753380.1"/>
    <property type="molecule type" value="Genomic_DNA"/>
</dbReference>
<sequence length="162" mass="18437">MSRASGNHKPSPAARRKARGFALQALYQWHIAGANLTQIESEFRADNDMSKVDLEYFHDILHGVPRERSALDEKIAPLMDRRLDEMTPVELSILRLGAFEMCRRPDVPYKVVINESVELAKIFGATDGHKYINGVLDKLAQRERAVEIRGARAPQRQDNKEQ</sequence>
<keyword evidence="4 6" id="KW-0805">Transcription regulation</keyword>
<dbReference type="HAMAP" id="MF_00073">
    <property type="entry name" value="NusB"/>
    <property type="match status" value="1"/>
</dbReference>
<dbReference type="InterPro" id="IPR006027">
    <property type="entry name" value="NusB_RsmB_TIM44"/>
</dbReference>
<evidence type="ECO:0000259" key="7">
    <source>
        <dbReference type="Pfam" id="PF01029"/>
    </source>
</evidence>
<name>A0ABW8NK84_9GAMM</name>
<evidence type="ECO:0000313" key="8">
    <source>
        <dbReference type="EMBL" id="MFK4753380.1"/>
    </source>
</evidence>
<dbReference type="RefSeq" id="WP_416206426.1">
    <property type="nucleotide sequence ID" value="NZ_JBBKTX010000016.1"/>
</dbReference>
<organism evidence="8 9">
    <name type="scientific">Oceanobacter antarcticus</name>
    <dbReference type="NCBI Taxonomy" id="3133425"/>
    <lineage>
        <taxon>Bacteria</taxon>
        <taxon>Pseudomonadati</taxon>
        <taxon>Pseudomonadota</taxon>
        <taxon>Gammaproteobacteria</taxon>
        <taxon>Oceanospirillales</taxon>
        <taxon>Oceanospirillaceae</taxon>
        <taxon>Oceanobacter</taxon>
    </lineage>
</organism>
<reference evidence="8 9" key="1">
    <citation type="submission" date="2024-03" db="EMBL/GenBank/DDBJ databases">
        <title>High-quality draft genome sequence of Oceanobacter sp. wDCs-4.</title>
        <authorList>
            <person name="Dong C."/>
        </authorList>
    </citation>
    <scope>NUCLEOTIDE SEQUENCE [LARGE SCALE GENOMIC DNA]</scope>
    <source>
        <strain evidence="9">wDCs-4</strain>
    </source>
</reference>
<dbReference type="SUPFAM" id="SSF48013">
    <property type="entry name" value="NusB-like"/>
    <property type="match status" value="1"/>
</dbReference>
<proteinExistence type="inferred from homology"/>
<evidence type="ECO:0000256" key="3">
    <source>
        <dbReference type="ARBA" id="ARBA00022884"/>
    </source>
</evidence>
<evidence type="ECO:0000313" key="9">
    <source>
        <dbReference type="Proteomes" id="UP001620597"/>
    </source>
</evidence>
<accession>A0ABW8NK84</accession>
<evidence type="ECO:0000256" key="2">
    <source>
        <dbReference type="ARBA" id="ARBA00022814"/>
    </source>
</evidence>
<keyword evidence="2 6" id="KW-0889">Transcription antitermination</keyword>
<evidence type="ECO:0000256" key="1">
    <source>
        <dbReference type="ARBA" id="ARBA00005952"/>
    </source>
</evidence>
<dbReference type="Gene3D" id="1.10.940.10">
    <property type="entry name" value="NusB-like"/>
    <property type="match status" value="1"/>
</dbReference>
<comment type="caution">
    <text evidence="8">The sequence shown here is derived from an EMBL/GenBank/DDBJ whole genome shotgun (WGS) entry which is preliminary data.</text>
</comment>
<protein>
    <recommendedName>
        <fullName evidence="6">Transcription antitermination protein NusB</fullName>
    </recommendedName>
    <alternativeName>
        <fullName evidence="6">Antitermination factor NusB</fullName>
    </alternativeName>
</protein>
<dbReference type="Pfam" id="PF01029">
    <property type="entry name" value="NusB"/>
    <property type="match status" value="1"/>
</dbReference>
<keyword evidence="3 6" id="KW-0694">RNA-binding</keyword>
<comment type="function">
    <text evidence="6">Involved in transcription antitermination. Required for transcription of ribosomal RNA (rRNA) genes. Binds specifically to the boxA antiterminator sequence of the ribosomal RNA (rrn) operons.</text>
</comment>
<evidence type="ECO:0000256" key="5">
    <source>
        <dbReference type="ARBA" id="ARBA00023163"/>
    </source>
</evidence>